<proteinExistence type="predicted"/>
<evidence type="ECO:0000313" key="2">
    <source>
        <dbReference type="Proteomes" id="UP000448575"/>
    </source>
</evidence>
<dbReference type="RefSeq" id="WP_161026854.1">
    <property type="nucleotide sequence ID" value="NZ_WWCJ01000012.1"/>
</dbReference>
<name>A0A6N9HKK8_9BURK</name>
<accession>A0A6N9HKK8</accession>
<protein>
    <submittedName>
        <fullName evidence="1">Uncharacterized protein</fullName>
    </submittedName>
</protein>
<dbReference type="AlphaFoldDB" id="A0A6N9HKK8"/>
<comment type="caution">
    <text evidence="1">The sequence shown here is derived from an EMBL/GenBank/DDBJ whole genome shotgun (WGS) entry which is preliminary data.</text>
</comment>
<dbReference type="Proteomes" id="UP000448575">
    <property type="component" value="Unassembled WGS sequence"/>
</dbReference>
<keyword evidence="2" id="KW-1185">Reference proteome</keyword>
<reference evidence="1 2" key="1">
    <citation type="submission" date="2019-12" db="EMBL/GenBank/DDBJ databases">
        <title>Novel species isolated from a subtropical stream in China.</title>
        <authorList>
            <person name="Lu H."/>
        </authorList>
    </citation>
    <scope>NUCLEOTIDE SEQUENCE [LARGE SCALE GENOMIC DNA]</scope>
    <source>
        <strain evidence="1 2">DS3</strain>
    </source>
</reference>
<evidence type="ECO:0000313" key="1">
    <source>
        <dbReference type="EMBL" id="MYN03886.1"/>
    </source>
</evidence>
<sequence length="178" mass="19379">MSDLLHISSTLVRIIARINPKIWEVVGGGPLGRHAQFSTFASLAAEPIPVPWRQQPAWLVEGQLAALALGQRQVDAACAIQAQGGDVKSFLKATLDDWCPTGQPPRLPIKWPSGIREPRPPRPNELEALTIPLTGAIAMIVQAESIGDESLSKWIADTGANLLDKTAIYATEHLRRER</sequence>
<gene>
    <name evidence="1" type="ORF">GTP41_17470</name>
</gene>
<dbReference type="EMBL" id="WWCJ01000012">
    <property type="protein sequence ID" value="MYN03886.1"/>
    <property type="molecule type" value="Genomic_DNA"/>
</dbReference>
<organism evidence="1 2">
    <name type="scientific">Pseudoduganella guangdongensis</name>
    <dbReference type="NCBI Taxonomy" id="2692179"/>
    <lineage>
        <taxon>Bacteria</taxon>
        <taxon>Pseudomonadati</taxon>
        <taxon>Pseudomonadota</taxon>
        <taxon>Betaproteobacteria</taxon>
        <taxon>Burkholderiales</taxon>
        <taxon>Oxalobacteraceae</taxon>
        <taxon>Telluria group</taxon>
        <taxon>Pseudoduganella</taxon>
    </lineage>
</organism>